<feature type="region of interest" description="Disordered" evidence="4">
    <location>
        <begin position="410"/>
        <end position="451"/>
    </location>
</feature>
<dbReference type="SUPFAM" id="SSF49265">
    <property type="entry name" value="Fibronectin type III"/>
    <property type="match status" value="2"/>
</dbReference>
<keyword evidence="2" id="KW-0378">Hydrolase</keyword>
<dbReference type="SMART" id="SM00060">
    <property type="entry name" value="FN3"/>
    <property type="match status" value="3"/>
</dbReference>
<keyword evidence="3" id="KW-0119">Carbohydrate metabolism</keyword>
<evidence type="ECO:0000259" key="5">
    <source>
        <dbReference type="PROSITE" id="PS50853"/>
    </source>
</evidence>
<feature type="region of interest" description="Disordered" evidence="4">
    <location>
        <begin position="888"/>
        <end position="907"/>
    </location>
</feature>
<name>A0ABS1Y0T1_9ACTN</name>
<evidence type="ECO:0000256" key="2">
    <source>
        <dbReference type="ARBA" id="ARBA00023295"/>
    </source>
</evidence>
<dbReference type="InterPro" id="IPR045087">
    <property type="entry name" value="Cu-oxidase_fam"/>
</dbReference>
<dbReference type="PROSITE" id="PS50853">
    <property type="entry name" value="FN3"/>
    <property type="match status" value="3"/>
</dbReference>
<dbReference type="SUPFAM" id="SSF49503">
    <property type="entry name" value="Cupredoxins"/>
    <property type="match status" value="2"/>
</dbReference>
<organism evidence="6 7">
    <name type="scientific">Micromonospora parastrephiae</name>
    <dbReference type="NCBI Taxonomy" id="2806101"/>
    <lineage>
        <taxon>Bacteria</taxon>
        <taxon>Bacillati</taxon>
        <taxon>Actinomycetota</taxon>
        <taxon>Actinomycetes</taxon>
        <taxon>Micromonosporales</taxon>
        <taxon>Micromonosporaceae</taxon>
        <taxon>Micromonospora</taxon>
    </lineage>
</organism>
<reference evidence="6 7" key="1">
    <citation type="submission" date="2021-01" db="EMBL/GenBank/DDBJ databases">
        <title>Draft genome sequence of Micromonospora sp. strain STR1_7.</title>
        <authorList>
            <person name="Karlyshev A."/>
            <person name="Jawad R."/>
        </authorList>
    </citation>
    <scope>NUCLEOTIDE SEQUENCE [LARGE SCALE GENOMIC DNA]</scope>
    <source>
        <strain evidence="6 7">STR1-7</strain>
    </source>
</reference>
<feature type="domain" description="Fibronectin type-III" evidence="5">
    <location>
        <begin position="1047"/>
        <end position="1138"/>
    </location>
</feature>
<dbReference type="PANTHER" id="PTHR48267">
    <property type="entry name" value="CUPREDOXIN SUPERFAMILY PROTEIN"/>
    <property type="match status" value="1"/>
</dbReference>
<feature type="domain" description="Fibronectin type-III" evidence="5">
    <location>
        <begin position="948"/>
        <end position="1046"/>
    </location>
</feature>
<dbReference type="RefSeq" id="WP_203178217.1">
    <property type="nucleotide sequence ID" value="NZ_JAEVHM010000212.1"/>
</dbReference>
<protein>
    <recommendedName>
        <fullName evidence="5">Fibronectin type-III domain-containing protein</fullName>
    </recommendedName>
</protein>
<evidence type="ECO:0000256" key="1">
    <source>
        <dbReference type="ARBA" id="ARBA00010609"/>
    </source>
</evidence>
<dbReference type="CDD" id="cd13844">
    <property type="entry name" value="CuRO_1_BOD_CotA_like"/>
    <property type="match status" value="1"/>
</dbReference>
<proteinExistence type="inferred from homology"/>
<dbReference type="Proteomes" id="UP000601027">
    <property type="component" value="Unassembled WGS sequence"/>
</dbReference>
<dbReference type="InterPro" id="IPR013783">
    <property type="entry name" value="Ig-like_fold"/>
</dbReference>
<accession>A0ABS1Y0T1</accession>
<dbReference type="InterPro" id="IPR003961">
    <property type="entry name" value="FN3_dom"/>
</dbReference>
<evidence type="ECO:0000256" key="4">
    <source>
        <dbReference type="SAM" id="MobiDB-lite"/>
    </source>
</evidence>
<dbReference type="PANTHER" id="PTHR48267:SF1">
    <property type="entry name" value="BILIRUBIN OXIDASE"/>
    <property type="match status" value="1"/>
</dbReference>
<comment type="caution">
    <text evidence="6">The sequence shown here is derived from an EMBL/GenBank/DDBJ whole genome shotgun (WGS) entry which is preliminary data.</text>
</comment>
<evidence type="ECO:0000313" key="7">
    <source>
        <dbReference type="Proteomes" id="UP000601027"/>
    </source>
</evidence>
<comment type="similarity">
    <text evidence="1">Belongs to the multicopper oxidase family.</text>
</comment>
<keyword evidence="7" id="KW-1185">Reference proteome</keyword>
<dbReference type="CDD" id="cd00063">
    <property type="entry name" value="FN3"/>
    <property type="match status" value="1"/>
</dbReference>
<feature type="compositionally biased region" description="Low complexity" evidence="4">
    <location>
        <begin position="421"/>
        <end position="433"/>
    </location>
</feature>
<gene>
    <name evidence="6" type="ORF">JNW91_26980</name>
</gene>
<dbReference type="InterPro" id="IPR036116">
    <property type="entry name" value="FN3_sf"/>
</dbReference>
<sequence>MAIFRRLRSTFFERTIRDGGGRVNGRAASVVPAARTAEEVARTTDEATPAASLDPAVVPRSFGPVANFAYSPRPARDADGRLVPGTGLRKFIDALPVPGQTVQPVPGQTAQPVPAPTGGTALGAYLPVAVADTISYPGCDYYEIGLQEYAQRLHRDLPATRLRGYRQLNLGTDASGHNTVAPPERPWHLGPMIVARRSRPVRVKFINQLPTGRAGELFLPVDDTVDGAGVGPLDGPAPYPQNRAVLHLAGARTGWTSAGNPTQWITPAGEITPYPTGTGLTHVPDMPPPGAGATTLYYPNEQSGRLLWFHDNTLGLARLTVYGGQLALYLLTDPAEDQLVADQVLPADQLPLVIEDKTFVPDDAQLAAEDPTWDRGRWGARGSLWHPHVYQPRQDPYRPGGRNLTGRWDYGPWSRDPAPDGVGNTAAPAGAGPVPNPHHDPVGAPDEPPLRPGVPHPSAVPEAYGDTPLVNGVAYPYLEVRPRAYRFRILNACLDRSLNLQLYRACSDGPMWTADGGLADAEAGEVPMVPAVRAADRPAGWPTDGRDGGVPDPRAAGPEFIQIGNEAGLLPTPVVLPNRPVGFRYDRLDPTVLNVDGHTLLLAPGERADVLVDFTAVPPGSTLILYNDAPAPLPGFDPRYDQHTDAPDRTAEGGPPPTEPGYGPNTRTLLQFRVTGAPEPPYDLARLRDRLPLAYAASQRPPIVPQPVYDAAFGTRTARETTVPVHAGTVTFTPAGRAGPVTLPVEVKAAQQVFEPDHGRLAGRLGVGHPNAGPLTPATLPLGPTDPVTEVLFAADPAVPVGAPTDGTQLWRISGNVRQTEPLCFGGCDVQVVNRVGWDGTLRAPHGAELGWKDIVRVNPREDVVVALRPVAPILPFKLGDSVRLLDPGRPAGSRTGSTPVSPADGRPAAVVNQLVNVGWEYRWHSQLAAHRDLGMSRPLVLRVAPRAPTGLTATPVPGSATALPAIALAWTGNGGRPPATSHLLQRATDATFGGVVTTITVAATATRYTDATVTPGVTYHYRIRAENAVSYSSWSNSVPASVHLAAPVGVVAAIPPAAPLRVALRWTNHSFATGIDVQRATNPTFTSGPGTTAIGVGTSHLDVAVAPDTTYYYRVRTTYLGSASAWSTVAAVSTPPAPNIPSGVSATANAPGPDTATVVLGWAASTTASSGSGFIVQRALDPAFGREVATFTVTGRGFTNTGLARGVTYHYRIRSFNVVGSSPYTGPISVTTPP</sequence>
<keyword evidence="2" id="KW-0326">Glycosidase</keyword>
<evidence type="ECO:0000256" key="3">
    <source>
        <dbReference type="ARBA" id="ARBA00023326"/>
    </source>
</evidence>
<feature type="domain" description="Fibronectin type-III" evidence="5">
    <location>
        <begin position="1141"/>
        <end position="1235"/>
    </location>
</feature>
<dbReference type="EMBL" id="JAEVHM010000212">
    <property type="protein sequence ID" value="MBM0235124.1"/>
    <property type="molecule type" value="Genomic_DNA"/>
</dbReference>
<feature type="region of interest" description="Disordered" evidence="4">
    <location>
        <begin position="634"/>
        <end position="663"/>
    </location>
</feature>
<dbReference type="Gene3D" id="2.60.40.10">
    <property type="entry name" value="Immunoglobulins"/>
    <property type="match status" value="3"/>
</dbReference>
<feature type="compositionally biased region" description="Basic and acidic residues" evidence="4">
    <location>
        <begin position="638"/>
        <end position="651"/>
    </location>
</feature>
<dbReference type="InterPro" id="IPR008972">
    <property type="entry name" value="Cupredoxin"/>
</dbReference>
<evidence type="ECO:0000313" key="6">
    <source>
        <dbReference type="EMBL" id="MBM0235124.1"/>
    </source>
</evidence>
<dbReference type="Gene3D" id="2.60.40.420">
    <property type="entry name" value="Cupredoxins - blue copper proteins"/>
    <property type="match status" value="3"/>
</dbReference>
<keyword evidence="3" id="KW-0624">Polysaccharide degradation</keyword>